<keyword evidence="3" id="KW-1185">Reference proteome</keyword>
<organism evidence="2 3">
    <name type="scientific">Formimonas warabiya</name>
    <dbReference type="NCBI Taxonomy" id="1761012"/>
    <lineage>
        <taxon>Bacteria</taxon>
        <taxon>Bacillati</taxon>
        <taxon>Bacillota</taxon>
        <taxon>Clostridia</taxon>
        <taxon>Eubacteriales</taxon>
        <taxon>Peptococcaceae</taxon>
        <taxon>Candidatus Formimonas</taxon>
    </lineage>
</organism>
<accession>A0A3G1KS52</accession>
<evidence type="ECO:0000259" key="1">
    <source>
        <dbReference type="SMART" id="SM00860"/>
    </source>
</evidence>
<dbReference type="Proteomes" id="UP000323521">
    <property type="component" value="Chromosome"/>
</dbReference>
<dbReference type="Gene3D" id="3.40.1580.10">
    <property type="entry name" value="SMI1/KNR4-like"/>
    <property type="match status" value="1"/>
</dbReference>
<protein>
    <submittedName>
        <fullName evidence="2">Cell wall assembly protein</fullName>
    </submittedName>
</protein>
<name>A0A3G1KS52_FORW1</name>
<dbReference type="KEGG" id="fwa:DCMF_11435"/>
<dbReference type="SUPFAM" id="SSF160631">
    <property type="entry name" value="SMI1/KNR4-like"/>
    <property type="match status" value="1"/>
</dbReference>
<dbReference type="Pfam" id="PF14567">
    <property type="entry name" value="SUKH_5"/>
    <property type="match status" value="1"/>
</dbReference>
<sequence length="159" mass="18129">MSIQDYNSAVKLIQENQELADFVGNCPEMLIKKAEEKLNIVFPQSYRSFLLSFGAGNFGAEEIYGIIKEDFDNSGIPDAIWFTLKQRKEINLPSNLVIIYHTGGEEMFCLDINKIGKHQEPIIVSYAIGTDLKHQIYEMIANDFGEFFLQRIKLELGIS</sequence>
<feature type="domain" description="Knr4/Smi1-like" evidence="1">
    <location>
        <begin position="25"/>
        <end position="150"/>
    </location>
</feature>
<dbReference type="EMBL" id="CP017634">
    <property type="protein sequence ID" value="ATW25299.1"/>
    <property type="molecule type" value="Genomic_DNA"/>
</dbReference>
<evidence type="ECO:0000313" key="3">
    <source>
        <dbReference type="Proteomes" id="UP000323521"/>
    </source>
</evidence>
<evidence type="ECO:0000313" key="2">
    <source>
        <dbReference type="EMBL" id="ATW25299.1"/>
    </source>
</evidence>
<proteinExistence type="predicted"/>
<gene>
    <name evidence="2" type="ORF">DCMF_11435</name>
</gene>
<dbReference type="InterPro" id="IPR018958">
    <property type="entry name" value="Knr4/Smi1-like_dom"/>
</dbReference>
<dbReference type="SMART" id="SM00860">
    <property type="entry name" value="SMI1_KNR4"/>
    <property type="match status" value="1"/>
</dbReference>
<dbReference type="InterPro" id="IPR037883">
    <property type="entry name" value="Knr4/Smi1-like_sf"/>
</dbReference>
<dbReference type="RefSeq" id="WP_148134551.1">
    <property type="nucleotide sequence ID" value="NZ_CP017634.1"/>
</dbReference>
<dbReference type="AlphaFoldDB" id="A0A3G1KS52"/>
<dbReference type="OrthoDB" id="1944463at2"/>
<reference evidence="2 3" key="1">
    <citation type="submission" date="2016-10" db="EMBL/GenBank/DDBJ databases">
        <title>Complete Genome Sequence of Peptococcaceae strain DCMF.</title>
        <authorList>
            <person name="Edwards R.J."/>
            <person name="Holland S.I."/>
            <person name="Deshpande N.P."/>
            <person name="Wong Y.K."/>
            <person name="Ertan H."/>
            <person name="Manefield M."/>
            <person name="Russell T.L."/>
            <person name="Lee M.J."/>
        </authorList>
    </citation>
    <scope>NUCLEOTIDE SEQUENCE [LARGE SCALE GENOMIC DNA]</scope>
    <source>
        <strain evidence="2 3">DCMF</strain>
    </source>
</reference>